<reference evidence="1" key="1">
    <citation type="submission" date="2016-06" db="UniProtKB">
        <authorList>
            <consortium name="WormBaseParasite"/>
        </authorList>
    </citation>
    <scope>IDENTIFICATION</scope>
</reference>
<dbReference type="Gene3D" id="1.25.40.10">
    <property type="entry name" value="Tetratricopeptide repeat domain"/>
    <property type="match status" value="1"/>
</dbReference>
<dbReference type="AlphaFoldDB" id="A0A183EER2"/>
<protein>
    <submittedName>
        <fullName evidence="1">COP9 signalosome complex subunit 3</fullName>
    </submittedName>
</protein>
<dbReference type="WBParaSite" id="GPUH_0001947801-mRNA-1">
    <property type="protein sequence ID" value="GPUH_0001947801-mRNA-1"/>
    <property type="gene ID" value="GPUH_0001947801"/>
</dbReference>
<proteinExistence type="predicted"/>
<name>A0A183EER2_9BILA</name>
<organism evidence="1">
    <name type="scientific">Gongylonema pulchrum</name>
    <dbReference type="NCBI Taxonomy" id="637853"/>
    <lineage>
        <taxon>Eukaryota</taxon>
        <taxon>Metazoa</taxon>
        <taxon>Ecdysozoa</taxon>
        <taxon>Nematoda</taxon>
        <taxon>Chromadorea</taxon>
        <taxon>Rhabditida</taxon>
        <taxon>Spirurina</taxon>
        <taxon>Spiruromorpha</taxon>
        <taxon>Spiruroidea</taxon>
        <taxon>Gongylonematidae</taxon>
        <taxon>Gongylonema</taxon>
    </lineage>
</organism>
<evidence type="ECO:0000313" key="1">
    <source>
        <dbReference type="WBParaSite" id="GPUH_0001947801-mRNA-1"/>
    </source>
</evidence>
<sequence length="223" mass="25389">LAPTALALPDGPQRQRYGAVAKLLAACLFDSDEYTKAVVCLAHVVRLLENDTHSRLLLTCWLCFLGHWSLARMQLNRRMKEKKPVTAHSAVIDGAIDCAIKLHTSNTEIGDPLFNMEAMKARYETLVKCRSSVFYEDENILESENFKALERVPFSKEGTLNDSKIDEYLKLNAVVAEHFILTAQFALKYIEKGILRESENETLRLLQQMFKAASMQRYLLNFS</sequence>
<accession>A0A183EER2</accession>
<dbReference type="InterPro" id="IPR011990">
    <property type="entry name" value="TPR-like_helical_dom_sf"/>
</dbReference>